<dbReference type="AlphaFoldDB" id="A0A420I9V6"/>
<reference evidence="1 2" key="1">
    <citation type="journal article" date="2018" name="BMC Genomics">
        <title>Comparative genome analyses reveal sequence features reflecting distinct modes of host-adaptation between dicot and monocot powdery mildew.</title>
        <authorList>
            <person name="Wu Y."/>
            <person name="Ma X."/>
            <person name="Pan Z."/>
            <person name="Kale S.D."/>
            <person name="Song Y."/>
            <person name="King H."/>
            <person name="Zhang Q."/>
            <person name="Presley C."/>
            <person name="Deng X."/>
            <person name="Wei C.I."/>
            <person name="Xiao S."/>
        </authorList>
    </citation>
    <scope>NUCLEOTIDE SEQUENCE [LARGE SCALE GENOMIC DNA]</scope>
    <source>
        <strain evidence="1">UMSG3</strain>
    </source>
</reference>
<organism evidence="1 2">
    <name type="scientific">Golovinomyces cichoracearum</name>
    <dbReference type="NCBI Taxonomy" id="62708"/>
    <lineage>
        <taxon>Eukaryota</taxon>
        <taxon>Fungi</taxon>
        <taxon>Dikarya</taxon>
        <taxon>Ascomycota</taxon>
        <taxon>Pezizomycotina</taxon>
        <taxon>Leotiomycetes</taxon>
        <taxon>Erysiphales</taxon>
        <taxon>Erysiphaceae</taxon>
        <taxon>Golovinomyces</taxon>
    </lineage>
</organism>
<dbReference type="Proteomes" id="UP000283383">
    <property type="component" value="Unassembled WGS sequence"/>
</dbReference>
<comment type="caution">
    <text evidence="1">The sequence shown here is derived from an EMBL/GenBank/DDBJ whole genome shotgun (WGS) entry which is preliminary data.</text>
</comment>
<protein>
    <submittedName>
        <fullName evidence="1">Uncharacterized protein</fullName>
    </submittedName>
</protein>
<keyword evidence="2" id="KW-1185">Reference proteome</keyword>
<gene>
    <name evidence="1" type="ORF">GcM3_104022</name>
</gene>
<sequence>MTVSQALPTNITEFAIFSEIAKTYVQSSIEIDNESVKIMDLKQHIGFASSMVGAIVITIKQKQ</sequence>
<proteinExistence type="predicted"/>
<dbReference type="EMBL" id="MCBQ01010446">
    <property type="protein sequence ID" value="RKF71340.1"/>
    <property type="molecule type" value="Genomic_DNA"/>
</dbReference>
<accession>A0A420I9V6</accession>
<evidence type="ECO:0000313" key="1">
    <source>
        <dbReference type="EMBL" id="RKF71340.1"/>
    </source>
</evidence>
<evidence type="ECO:0000313" key="2">
    <source>
        <dbReference type="Proteomes" id="UP000283383"/>
    </source>
</evidence>
<name>A0A420I9V6_9PEZI</name>